<feature type="domain" description="PurM-like N-terminal" evidence="2">
    <location>
        <begin position="26"/>
        <end position="141"/>
    </location>
</feature>
<keyword evidence="1 4" id="KW-0418">Kinase</keyword>
<dbReference type="InterPro" id="IPR036676">
    <property type="entry name" value="PurM-like_C_sf"/>
</dbReference>
<dbReference type="GO" id="GO:0005524">
    <property type="term" value="F:ATP binding"/>
    <property type="evidence" value="ECO:0007669"/>
    <property type="project" value="UniProtKB-UniRule"/>
</dbReference>
<feature type="binding site" evidence="1">
    <location>
        <position position="123"/>
    </location>
    <ligand>
        <name>Mg(2+)</name>
        <dbReference type="ChEBI" id="CHEBI:18420"/>
        <label>1</label>
    </ligand>
</feature>
<dbReference type="Proteomes" id="UP000240509">
    <property type="component" value="Unassembled WGS sequence"/>
</dbReference>
<dbReference type="UniPathway" id="UPA00060">
    <property type="reaction ID" value="UER00142"/>
</dbReference>
<keyword evidence="1" id="KW-0784">Thiamine biosynthesis</keyword>
<feature type="binding site" evidence="1">
    <location>
        <position position="45"/>
    </location>
    <ligand>
        <name>Mg(2+)</name>
        <dbReference type="ChEBI" id="CHEBI:18420"/>
        <label>1</label>
    </ligand>
</feature>
<comment type="caution">
    <text evidence="4">The sequence shown here is derived from an EMBL/GenBank/DDBJ whole genome shotgun (WGS) entry which is preliminary data.</text>
</comment>
<feature type="binding site" evidence="1">
    <location>
        <position position="219"/>
    </location>
    <ligand>
        <name>Mg(2+)</name>
        <dbReference type="ChEBI" id="CHEBI:18420"/>
        <label>5</label>
    </ligand>
</feature>
<keyword evidence="1" id="KW-0067">ATP-binding</keyword>
<organism evidence="4 5">
    <name type="scientific">Alkalicoccus saliphilus</name>
    <dbReference type="NCBI Taxonomy" id="200989"/>
    <lineage>
        <taxon>Bacteria</taxon>
        <taxon>Bacillati</taxon>
        <taxon>Bacillota</taxon>
        <taxon>Bacilli</taxon>
        <taxon>Bacillales</taxon>
        <taxon>Bacillaceae</taxon>
        <taxon>Alkalicoccus</taxon>
    </lineage>
</organism>
<dbReference type="AlphaFoldDB" id="A0A2T4U1Z4"/>
<dbReference type="PANTHER" id="PTHR30270">
    <property type="entry name" value="THIAMINE-MONOPHOSPHATE KINASE"/>
    <property type="match status" value="1"/>
</dbReference>
<feature type="binding site" evidence="1">
    <location>
        <position position="74"/>
    </location>
    <ligand>
        <name>Mg(2+)</name>
        <dbReference type="ChEBI" id="CHEBI:18420"/>
        <label>4</label>
    </ligand>
</feature>
<keyword evidence="1" id="KW-0547">Nucleotide-binding</keyword>
<dbReference type="PIRSF" id="PIRSF005303">
    <property type="entry name" value="Thiam_monoph_kin"/>
    <property type="match status" value="1"/>
</dbReference>
<comment type="caution">
    <text evidence="1">Lacks conserved residue(s) required for the propagation of feature annotation.</text>
</comment>
<feature type="binding site" evidence="1">
    <location>
        <position position="218"/>
    </location>
    <ligand>
        <name>ATP</name>
        <dbReference type="ChEBI" id="CHEBI:30616"/>
    </ligand>
</feature>
<comment type="function">
    <text evidence="1">Catalyzes the ATP-dependent phosphorylation of thiamine-monophosphate (TMP) to form thiamine-pyrophosphate (TPP), the active form of vitamin B1.</text>
</comment>
<dbReference type="PANTHER" id="PTHR30270:SF0">
    <property type="entry name" value="THIAMINE-MONOPHOSPHATE KINASE"/>
    <property type="match status" value="1"/>
</dbReference>
<proteinExistence type="inferred from homology"/>
<dbReference type="RefSeq" id="WP_107586337.1">
    <property type="nucleotide sequence ID" value="NZ_PZJJ01000053.1"/>
</dbReference>
<feature type="binding site" evidence="1">
    <location>
        <position position="149"/>
    </location>
    <ligand>
        <name>ATP</name>
        <dbReference type="ChEBI" id="CHEBI:30616"/>
    </ligand>
</feature>
<keyword evidence="1" id="KW-0479">Metal-binding</keyword>
<feature type="binding site" evidence="1">
    <location>
        <position position="105"/>
    </location>
    <ligand>
        <name>ATP</name>
        <dbReference type="ChEBI" id="CHEBI:30616"/>
    </ligand>
</feature>
<feature type="domain" description="PurM-like C-terminal" evidence="3">
    <location>
        <begin position="153"/>
        <end position="300"/>
    </location>
</feature>
<evidence type="ECO:0000256" key="1">
    <source>
        <dbReference type="HAMAP-Rule" id="MF_02128"/>
    </source>
</evidence>
<dbReference type="GO" id="GO:0009228">
    <property type="term" value="P:thiamine biosynthetic process"/>
    <property type="evidence" value="ECO:0007669"/>
    <property type="project" value="UniProtKB-KW"/>
</dbReference>
<protein>
    <recommendedName>
        <fullName evidence="1">Thiamine-monophosphate kinase</fullName>
        <shortName evidence="1">TMP kinase</shortName>
        <shortName evidence="1">Thiamine-phosphate kinase</shortName>
        <ecNumber evidence="1">2.7.4.16</ecNumber>
    </recommendedName>
</protein>
<gene>
    <name evidence="1 4" type="primary">thiL</name>
    <name evidence="4" type="ORF">C6Y45_16570</name>
</gene>
<evidence type="ECO:0000313" key="4">
    <source>
        <dbReference type="EMBL" id="PTL37417.1"/>
    </source>
</evidence>
<keyword evidence="1" id="KW-0808">Transferase</keyword>
<feature type="binding site" evidence="1">
    <location>
        <position position="28"/>
    </location>
    <ligand>
        <name>Mg(2+)</name>
        <dbReference type="ChEBI" id="CHEBI:18420"/>
        <label>3</label>
    </ligand>
</feature>
<feature type="binding site" evidence="1">
    <location>
        <position position="52"/>
    </location>
    <ligand>
        <name>substrate</name>
    </ligand>
</feature>
<evidence type="ECO:0000313" key="5">
    <source>
        <dbReference type="Proteomes" id="UP000240509"/>
    </source>
</evidence>
<feature type="binding site" evidence="1">
    <location>
        <position position="28"/>
    </location>
    <ligand>
        <name>Mg(2+)</name>
        <dbReference type="ChEBI" id="CHEBI:18420"/>
        <label>4</label>
    </ligand>
</feature>
<dbReference type="EMBL" id="PZJJ01000053">
    <property type="protein sequence ID" value="PTL37417.1"/>
    <property type="molecule type" value="Genomic_DNA"/>
</dbReference>
<dbReference type="SUPFAM" id="SSF55326">
    <property type="entry name" value="PurM N-terminal domain-like"/>
    <property type="match status" value="1"/>
</dbReference>
<feature type="binding site" evidence="1">
    <location>
        <position position="266"/>
    </location>
    <ligand>
        <name>substrate</name>
    </ligand>
</feature>
<comment type="pathway">
    <text evidence="1">Cofactor biosynthesis; thiamine diphosphate biosynthesis; thiamine diphosphate from thiamine phosphate: step 1/1.</text>
</comment>
<name>A0A2T4U1Z4_9BACI</name>
<feature type="binding site" evidence="1">
    <location>
        <position position="318"/>
    </location>
    <ligand>
        <name>substrate</name>
    </ligand>
</feature>
<dbReference type="EC" id="2.7.4.16" evidence="1"/>
<dbReference type="InterPro" id="IPR036921">
    <property type="entry name" value="PurM-like_N_sf"/>
</dbReference>
<comment type="miscellaneous">
    <text evidence="1">Reaction mechanism of ThiL seems to utilize a direct, inline transfer of the gamma-phosphate of ATP to TMP rather than a phosphorylated enzyme intermediate.</text>
</comment>
<evidence type="ECO:0000259" key="2">
    <source>
        <dbReference type="Pfam" id="PF00586"/>
    </source>
</evidence>
<dbReference type="GO" id="GO:0009229">
    <property type="term" value="P:thiamine diphosphate biosynthetic process"/>
    <property type="evidence" value="ECO:0007669"/>
    <property type="project" value="UniProtKB-UniRule"/>
</dbReference>
<evidence type="ECO:0000259" key="3">
    <source>
        <dbReference type="Pfam" id="PF02769"/>
    </source>
</evidence>
<dbReference type="Gene3D" id="3.90.650.10">
    <property type="entry name" value="PurM-like C-terminal domain"/>
    <property type="match status" value="1"/>
</dbReference>
<accession>A0A2T4U1Z4</accession>
<dbReference type="NCBIfam" id="TIGR01379">
    <property type="entry name" value="thiL"/>
    <property type="match status" value="1"/>
</dbReference>
<keyword evidence="5" id="KW-1185">Reference proteome</keyword>
<feature type="binding site" evidence="1">
    <location>
        <begin position="122"/>
        <end position="123"/>
    </location>
    <ligand>
        <name>ATP</name>
        <dbReference type="ChEBI" id="CHEBI:30616"/>
    </ligand>
</feature>
<dbReference type="OrthoDB" id="9802811at2"/>
<dbReference type="GO" id="GO:0000287">
    <property type="term" value="F:magnesium ion binding"/>
    <property type="evidence" value="ECO:0007669"/>
    <property type="project" value="UniProtKB-UniRule"/>
</dbReference>
<feature type="binding site" evidence="1">
    <location>
        <position position="74"/>
    </location>
    <ligand>
        <name>Mg(2+)</name>
        <dbReference type="ChEBI" id="CHEBI:18420"/>
        <label>3</label>
    </ligand>
</feature>
<dbReference type="Pfam" id="PF02769">
    <property type="entry name" value="AIRS_C"/>
    <property type="match status" value="1"/>
</dbReference>
<sequence length="321" mass="35275">MKNEFEWIRSISPGFHYHKEVITGIGDDAAVVREKAGYDTVLAVDTMVEDVHFTKETMPLKAIGRKALAVNVSDLAAMGAVPLYFIVSIAVPKSGWTQEEIGEIYSGMKGLAEKYPMDLIGGDTVSIKEKLVISVTVTGRVEKDRALLRSSAEPGDLLFLTGKIGYAAAGLDRLLKEGKQAWDDEDPFIQAHQSPDPHVKYGRGFVESGKRIAANDVSDGAAHESKEIAEASGVDVNIEWEKLPEVDRFAFLSDEKQEEWLLRGGEDFCLIGTASPKTCAELEERNLPLYIIGSVEEGKGRVWLERSGRRSELLGGGYTHF</sequence>
<keyword evidence="1" id="KW-0460">Magnesium</keyword>
<dbReference type="HAMAP" id="MF_02128">
    <property type="entry name" value="TMP_kinase"/>
    <property type="match status" value="1"/>
</dbReference>
<dbReference type="InterPro" id="IPR010918">
    <property type="entry name" value="PurM-like_C_dom"/>
</dbReference>
<dbReference type="Pfam" id="PF00586">
    <property type="entry name" value="AIRS"/>
    <property type="match status" value="1"/>
</dbReference>
<dbReference type="SUPFAM" id="SSF56042">
    <property type="entry name" value="PurM C-terminal domain-like"/>
    <property type="match status" value="1"/>
</dbReference>
<feature type="binding site" evidence="1">
    <location>
        <position position="216"/>
    </location>
    <ligand>
        <name>Mg(2+)</name>
        <dbReference type="ChEBI" id="CHEBI:18420"/>
        <label>3</label>
    </ligand>
</feature>
<comment type="similarity">
    <text evidence="1">Belongs to the thiamine-monophosphate kinase family.</text>
</comment>
<dbReference type="CDD" id="cd02194">
    <property type="entry name" value="ThiL"/>
    <property type="match status" value="1"/>
</dbReference>
<reference evidence="4 5" key="1">
    <citation type="submission" date="2018-03" db="EMBL/GenBank/DDBJ databases">
        <title>Alkalicoccus saliphilus sp. nov., isolated from a mineral pool.</title>
        <authorList>
            <person name="Zhao B."/>
        </authorList>
    </citation>
    <scope>NUCLEOTIDE SEQUENCE [LARGE SCALE GENOMIC DNA]</scope>
    <source>
        <strain evidence="4 5">6AG</strain>
    </source>
</reference>
<feature type="binding site" evidence="1">
    <location>
        <position position="74"/>
    </location>
    <ligand>
        <name>Mg(2+)</name>
        <dbReference type="ChEBI" id="CHEBI:18420"/>
        <label>2</label>
    </ligand>
</feature>
<dbReference type="InterPro" id="IPR016188">
    <property type="entry name" value="PurM-like_N"/>
</dbReference>
<dbReference type="GO" id="GO:0009030">
    <property type="term" value="F:thiamine-phosphate kinase activity"/>
    <property type="evidence" value="ECO:0007669"/>
    <property type="project" value="UniProtKB-UniRule"/>
</dbReference>
<dbReference type="Gene3D" id="3.30.1330.10">
    <property type="entry name" value="PurM-like, N-terminal domain"/>
    <property type="match status" value="1"/>
</dbReference>
<dbReference type="InterPro" id="IPR006283">
    <property type="entry name" value="ThiL-like"/>
</dbReference>
<feature type="binding site" evidence="1">
    <location>
        <position position="45"/>
    </location>
    <ligand>
        <name>Mg(2+)</name>
        <dbReference type="ChEBI" id="CHEBI:18420"/>
        <label>2</label>
    </ligand>
</feature>
<comment type="catalytic activity">
    <reaction evidence="1">
        <text>thiamine phosphate + ATP = thiamine diphosphate + ADP</text>
        <dbReference type="Rhea" id="RHEA:15913"/>
        <dbReference type="ChEBI" id="CHEBI:30616"/>
        <dbReference type="ChEBI" id="CHEBI:37575"/>
        <dbReference type="ChEBI" id="CHEBI:58937"/>
        <dbReference type="ChEBI" id="CHEBI:456216"/>
        <dbReference type="EC" id="2.7.4.16"/>
    </reaction>
</comment>